<evidence type="ECO:0000313" key="1">
    <source>
        <dbReference type="EMBL" id="CAJ1934909.1"/>
    </source>
</evidence>
<gene>
    <name evidence="1" type="ORF">CYCCA115_LOCUS4244</name>
</gene>
<dbReference type="Proteomes" id="UP001295423">
    <property type="component" value="Unassembled WGS sequence"/>
</dbReference>
<comment type="caution">
    <text evidence="1">The sequence shown here is derived from an EMBL/GenBank/DDBJ whole genome shotgun (WGS) entry which is preliminary data.</text>
</comment>
<reference evidence="1" key="1">
    <citation type="submission" date="2023-08" db="EMBL/GenBank/DDBJ databases">
        <authorList>
            <person name="Audoor S."/>
            <person name="Bilcke G."/>
        </authorList>
    </citation>
    <scope>NUCLEOTIDE SEQUENCE</scope>
</reference>
<evidence type="ECO:0000313" key="2">
    <source>
        <dbReference type="Proteomes" id="UP001295423"/>
    </source>
</evidence>
<name>A0AAD2FJ20_9STRA</name>
<organism evidence="1 2">
    <name type="scientific">Cylindrotheca closterium</name>
    <dbReference type="NCBI Taxonomy" id="2856"/>
    <lineage>
        <taxon>Eukaryota</taxon>
        <taxon>Sar</taxon>
        <taxon>Stramenopiles</taxon>
        <taxon>Ochrophyta</taxon>
        <taxon>Bacillariophyta</taxon>
        <taxon>Bacillariophyceae</taxon>
        <taxon>Bacillariophycidae</taxon>
        <taxon>Bacillariales</taxon>
        <taxon>Bacillariaceae</taxon>
        <taxon>Cylindrotheca</taxon>
    </lineage>
</organism>
<protein>
    <submittedName>
        <fullName evidence="1">Uncharacterized protein</fullName>
    </submittedName>
</protein>
<accession>A0AAD2FJ20</accession>
<proteinExistence type="predicted"/>
<sequence>MGATPQLLPLSGQTAYPREAFMVDLLRAITQWRDEGCEVIVGVDANEDVFSYQDSSFCQRLRSIGLEEAILQRHPSRTAATQHRNKRGRPIDGIFATSRVVVKAGGYYNFDEFFACDHRGLWMDIDLERTLGSYRPEKTPYKPRKLTMLDTAAVRRYLRLVHQGYDMYSIPLWLEQLHRQLTLNSGIMTEKMGRQYNCLHKQMYDIRRNAEMRCQRVTNGAVPWSPQIQTFWDRQSLWKLLLKGRKQCLVSSRKIRRLMKKTQLPDAWKKTTVELETALRNDRKEYLHAKKIHTVSWRKEFLTVQVKKSKKKQWTSRKARYRFLRLRWMKQREEARRRRCAQSKGSTGGLQAIQVEETLPTGQVDLRTLTDRRQVEQGCMQENRARYDQTRSPYTTPPMDNPLYSMFTGADAERNSHTLLEGRLPMPDGIDSYTKSFLEQCRFHQGHSMIPMEVSPADHTYFWSPNPENKGSEPHGLHNGYFKAGIYSPMVAQCNALFRHIPLTTGFVPDNWRHRLKKMRTIQLMNSESQANYKKLGRLAMAYGEEHHILADGQRGSRKHHQAIDLALSKRLVWDLLILQRRSAGWISNDAKSCFDRVVHWVAVLAMMRLAITWNALRMMFDTLATSTHRVRTGFGDSEESFHPSSMVPFQGCGQGNGAGPPIWVSVSSVIIQMMTAMGFGFECLTAIDSQLITAQCFCFVDDTDVIKAGKSVEQSGEDICHSVQQAASTWAGGISATGGAINPEKSFWWLIDFVWESREGKWRFRRTHQLLLDHPLQIPGLTGELEVLRRLEPDEAEKTLGVMLAPLEDQHAHVVHLKSIAKKWAEQVRSGHLHKYDVIPLIKTTVMKSLEYPMVLTTLDAATWVSIMSPVLQVCLPKAGICRSFPRDMVLAPLKFQGLGIPHLFGTQVSKHIEVLLRHLSNQTKTGAYMEAAVQEHQLKTGTSFGLFQQDYSNTATLASDTWLKRVWKELEDLDIYVALDSPVLPLRCKGDALLIEVFMELEVDQDALKWLNWCRMFLQVCTISDIVTADGLSIRESMWHGERDYAHWSSYQWPRTVRPNRNHWKVWQEHLTRALLVSDGPQRLLRHPLGPWFDLLDNWNWLWSSTHGLFHCKGHGWQHYRNRRSSTRNIQWDYPRSTQLSGCKRPHNEHTDNGVSFLPVPFWTQPLPADLCRATVHITPLLGTLALTDIGTASLQPHHDSQPSLLAAWMAASARVTKYVGWTPEEIEIDGDESLVVAALLEDRLCVISDGSYKLGLGTAAVQLLPRKGGTERIIVRCQTPGLTDDQSAYRSELIGLLAGIMVVDWLLDQWAPTLRSPPRVRIACDGFSALLNTFGDNRVTPQQAQFDLVSSIREALARSRASWEPSHVYGHLDTATSFSCLSWWSKRNVEVDAWAVAYCHQLEASHRLIAPNARFFTKLAALYIGDVKQSRLNPEQVQELVALPALRKRWHERQTITPEAELETDWTSLARAMSSLPAGVQRWTTKHVVGMCGVGKFKVRWGAADSAACPCCGEFEDHLHVPRCTAPSVSAE</sequence>
<keyword evidence="2" id="KW-1185">Reference proteome</keyword>
<dbReference type="EMBL" id="CAKOGP040000413">
    <property type="protein sequence ID" value="CAJ1934909.1"/>
    <property type="molecule type" value="Genomic_DNA"/>
</dbReference>